<dbReference type="SUPFAM" id="SSF56801">
    <property type="entry name" value="Acetyl-CoA synthetase-like"/>
    <property type="match status" value="1"/>
</dbReference>
<evidence type="ECO:0000313" key="5">
    <source>
        <dbReference type="Proteomes" id="UP001204142"/>
    </source>
</evidence>
<dbReference type="Pfam" id="PF23562">
    <property type="entry name" value="AMP-binding_C_3"/>
    <property type="match status" value="1"/>
</dbReference>
<gene>
    <name evidence="4" type="ORF">NQT62_14810</name>
</gene>
<dbReference type="InterPro" id="IPR045851">
    <property type="entry name" value="AMP-bd_C_sf"/>
</dbReference>
<proteinExistence type="inferred from homology"/>
<comment type="similarity">
    <text evidence="1">Belongs to the ATP-dependent AMP-binding enzyme family.</text>
</comment>
<dbReference type="PANTHER" id="PTHR43201:SF5">
    <property type="entry name" value="MEDIUM-CHAIN ACYL-COA LIGASE ACSF2, MITOCHONDRIAL"/>
    <property type="match status" value="1"/>
</dbReference>
<dbReference type="Gene3D" id="3.30.300.30">
    <property type="match status" value="1"/>
</dbReference>
<protein>
    <submittedName>
        <fullName evidence="4">AMP-binding protein</fullName>
    </submittedName>
</protein>
<evidence type="ECO:0000259" key="3">
    <source>
        <dbReference type="Pfam" id="PF00501"/>
    </source>
</evidence>
<organism evidence="4 5">
    <name type="scientific">Limnobacter humi</name>
    <dbReference type="NCBI Taxonomy" id="1778671"/>
    <lineage>
        <taxon>Bacteria</taxon>
        <taxon>Pseudomonadati</taxon>
        <taxon>Pseudomonadota</taxon>
        <taxon>Betaproteobacteria</taxon>
        <taxon>Burkholderiales</taxon>
        <taxon>Burkholderiaceae</taxon>
        <taxon>Limnobacter</taxon>
    </lineage>
</organism>
<reference evidence="4 5" key="1">
    <citation type="submission" date="2022-07" db="EMBL/GenBank/DDBJ databases">
        <authorList>
            <person name="Xamxidin M."/>
            <person name="Wu M."/>
        </authorList>
    </citation>
    <scope>NUCLEOTIDE SEQUENCE [LARGE SCALE GENOMIC DNA]</scope>
    <source>
        <strain evidence="4 5">NBRC 111650</strain>
    </source>
</reference>
<comment type="caution">
    <text evidence="4">The sequence shown here is derived from an EMBL/GenBank/DDBJ whole genome shotgun (WGS) entry which is preliminary data.</text>
</comment>
<keyword evidence="5" id="KW-1185">Reference proteome</keyword>
<feature type="domain" description="AMP-dependent synthetase/ligase" evidence="3">
    <location>
        <begin position="21"/>
        <end position="344"/>
    </location>
</feature>
<dbReference type="EMBL" id="JANIGO010000006">
    <property type="protein sequence ID" value="MCQ8897710.1"/>
    <property type="molecule type" value="Genomic_DNA"/>
</dbReference>
<dbReference type="InterPro" id="IPR020845">
    <property type="entry name" value="AMP-binding_CS"/>
</dbReference>
<dbReference type="Gene3D" id="3.40.50.12780">
    <property type="entry name" value="N-terminal domain of ligase-like"/>
    <property type="match status" value="1"/>
</dbReference>
<dbReference type="PROSITE" id="PS00455">
    <property type="entry name" value="AMP_BINDING"/>
    <property type="match status" value="1"/>
</dbReference>
<evidence type="ECO:0000313" key="4">
    <source>
        <dbReference type="EMBL" id="MCQ8897710.1"/>
    </source>
</evidence>
<dbReference type="InterPro" id="IPR000873">
    <property type="entry name" value="AMP-dep_synth/lig_dom"/>
</dbReference>
<name>A0ABT1WJN0_9BURK</name>
<accession>A0ABT1WJN0</accession>
<evidence type="ECO:0000256" key="2">
    <source>
        <dbReference type="ARBA" id="ARBA00022598"/>
    </source>
</evidence>
<dbReference type="PANTHER" id="PTHR43201">
    <property type="entry name" value="ACYL-COA SYNTHETASE"/>
    <property type="match status" value="1"/>
</dbReference>
<dbReference type="Proteomes" id="UP001204142">
    <property type="component" value="Unassembled WGS sequence"/>
</dbReference>
<evidence type="ECO:0000256" key="1">
    <source>
        <dbReference type="ARBA" id="ARBA00006432"/>
    </source>
</evidence>
<dbReference type="RefSeq" id="WP_256765515.1">
    <property type="nucleotide sequence ID" value="NZ_JANIGO010000006.1"/>
</dbReference>
<sequence>MKVHHTLDAVLSNYRGNIIGGPQQHWTADTLRRRVLDWMSTLRAHPALLNRTASVGVLMDNNPNWIAIDLAAALLDVVMVPLPDFFVREQLVHLVQEAQVGLLITDQPAMGAALGFSGLKTTHPTTLNVMGSNTDGWSTLPSGFNKVTFTSGTTGQPKGVCLRVDQQVGVAQALDAATRSLHIQHHLCLLPLAVLLENIAGVYAPLLANANIVCPPLAQTGLTGASQFDAQQCLNTIAQYQAESVIVLPQMLYALLMATEAQDARTRSLRFIAVGGGKVPKSLLTLAHQLGWPVFEGYGLSECASVVCLNTPQAQQAGSVGKPLDGVELRIAVDGEIWVKGRGFAGYLHDLKAGRGNTVAQGDWIPTGDLGRQDPAGYVCIDGRKKNLIITGFGRNVSPEWPESLLLATGFFLQAAVFGEGEATLTAVLVPRSPLRDAQLASALDQVNQQLPDYARITRTVVAAEPFQHHNGMATANGRIRREAIAQRYLAVSVNAPTEIQAA</sequence>
<dbReference type="InterPro" id="IPR042099">
    <property type="entry name" value="ANL_N_sf"/>
</dbReference>
<dbReference type="Pfam" id="PF00501">
    <property type="entry name" value="AMP-binding"/>
    <property type="match status" value="1"/>
</dbReference>
<keyword evidence="2" id="KW-0436">Ligase</keyword>